<dbReference type="KEGG" id="orm:HTY61_01125"/>
<protein>
    <submittedName>
        <fullName evidence="3">Adenylate/guanylate cyclase domain-containing protein</fullName>
    </submittedName>
</protein>
<keyword evidence="4" id="KW-1185">Reference proteome</keyword>
<dbReference type="GO" id="GO:0009190">
    <property type="term" value="P:cyclic nucleotide biosynthetic process"/>
    <property type="evidence" value="ECO:0007669"/>
    <property type="project" value="InterPro"/>
</dbReference>
<dbReference type="RefSeq" id="WP_175275061.1">
    <property type="nucleotide sequence ID" value="NZ_CP054836.1"/>
</dbReference>
<keyword evidence="1" id="KW-0812">Transmembrane</keyword>
<dbReference type="SMART" id="SM00044">
    <property type="entry name" value="CYCc"/>
    <property type="match status" value="1"/>
</dbReference>
<keyword evidence="1" id="KW-0472">Membrane</keyword>
<dbReference type="Pfam" id="PF05226">
    <property type="entry name" value="CHASE2"/>
    <property type="match status" value="1"/>
</dbReference>
<feature type="transmembrane region" description="Helical" evidence="1">
    <location>
        <begin position="341"/>
        <end position="358"/>
    </location>
</feature>
<sequence>MRAASKAARGLPGARGLAVLFALLAIILPGGHAVFDDLSGRLREKTFDSYQSVSPRDLDMSRMAVVAIDEVSLARFGRWPWPRERVAALVDAVTRSGASAVGLDVFFSEPDDGPGGAQGDASLAGALARAPSVLAMSLDPDAGPLGLEEKAGWTVVGLDPGSAEAVPGGIAPLPMLADAVAGLGIVRVLPDRDGVIRKVPLIWAEGQEGQSRLWPALSMEMLRVAQDAPGYTLRLEGLPTDAVRVGGLTVPLGEDGRIRIIDTPAAVPHVSAASLLEEGQADGLDGRIALIAVDAAGIDQYHLTARGGHRLGADIHAILMAQMLEGRYLFEAPHARAIERGMFLGGSAMLLLILSVLARRPLLAGLLSVPVILAPLAIGAFAYASRDMLLDGVQPAAGLLVAGAAGGYMLYREAERRRSMLQKQFSQFLSPEVVKHLAATDAVAALRVEDREISAMLVDVRGFTAMSSSLGSDKTVTVVNHFLEIANREIFARGGTIDKYMGDAVLAIWNAPLEVADHADRAIDCARAIISAVSSGNAQLQASGLPGIDVVATVESGVCSVGNMGTEQRIDYTAIGPAINMVARLEVETKKRGEPVLIGPGAAARTRFALEPLGEVHLRGMEAPCTVFRPA</sequence>
<accession>A0A6N1VC98</accession>
<dbReference type="SMART" id="SM01080">
    <property type="entry name" value="CHASE2"/>
    <property type="match status" value="1"/>
</dbReference>
<evidence type="ECO:0000313" key="3">
    <source>
        <dbReference type="EMBL" id="QKV17165.1"/>
    </source>
</evidence>
<evidence type="ECO:0000313" key="4">
    <source>
        <dbReference type="Proteomes" id="UP000509367"/>
    </source>
</evidence>
<dbReference type="GO" id="GO:0035556">
    <property type="term" value="P:intracellular signal transduction"/>
    <property type="evidence" value="ECO:0007669"/>
    <property type="project" value="InterPro"/>
</dbReference>
<organism evidence="3 4">
    <name type="scientific">Oricola thermophila</name>
    <dbReference type="NCBI Taxonomy" id="2742145"/>
    <lineage>
        <taxon>Bacteria</taxon>
        <taxon>Pseudomonadati</taxon>
        <taxon>Pseudomonadota</taxon>
        <taxon>Alphaproteobacteria</taxon>
        <taxon>Hyphomicrobiales</taxon>
        <taxon>Ahrensiaceae</taxon>
        <taxon>Oricola</taxon>
    </lineage>
</organism>
<dbReference type="PROSITE" id="PS50125">
    <property type="entry name" value="GUANYLATE_CYCLASE_2"/>
    <property type="match status" value="1"/>
</dbReference>
<dbReference type="PANTHER" id="PTHR43081:SF1">
    <property type="entry name" value="ADENYLATE CYCLASE, TERMINAL-DIFFERENTIATION SPECIFIC"/>
    <property type="match status" value="1"/>
</dbReference>
<name>A0A6N1VC98_9HYPH</name>
<dbReference type="SUPFAM" id="SSF55073">
    <property type="entry name" value="Nucleotide cyclase"/>
    <property type="match status" value="1"/>
</dbReference>
<feature type="transmembrane region" description="Helical" evidence="1">
    <location>
        <begin position="392"/>
        <end position="411"/>
    </location>
</feature>
<evidence type="ECO:0000259" key="2">
    <source>
        <dbReference type="PROSITE" id="PS50125"/>
    </source>
</evidence>
<dbReference type="AlphaFoldDB" id="A0A6N1VC98"/>
<feature type="domain" description="Guanylate cyclase" evidence="2">
    <location>
        <begin position="454"/>
        <end position="586"/>
    </location>
</feature>
<proteinExistence type="predicted"/>
<dbReference type="EMBL" id="CP054836">
    <property type="protein sequence ID" value="QKV17165.1"/>
    <property type="molecule type" value="Genomic_DNA"/>
</dbReference>
<dbReference type="InterPro" id="IPR001054">
    <property type="entry name" value="A/G_cyclase"/>
</dbReference>
<dbReference type="Proteomes" id="UP000509367">
    <property type="component" value="Chromosome"/>
</dbReference>
<dbReference type="InterPro" id="IPR029787">
    <property type="entry name" value="Nucleotide_cyclase"/>
</dbReference>
<dbReference type="Pfam" id="PF00211">
    <property type="entry name" value="Guanylate_cyc"/>
    <property type="match status" value="1"/>
</dbReference>
<dbReference type="PANTHER" id="PTHR43081">
    <property type="entry name" value="ADENYLATE CYCLASE, TERMINAL-DIFFERENTIATION SPECIFIC-RELATED"/>
    <property type="match status" value="1"/>
</dbReference>
<evidence type="ECO:0000256" key="1">
    <source>
        <dbReference type="SAM" id="Phobius"/>
    </source>
</evidence>
<dbReference type="InterPro" id="IPR007890">
    <property type="entry name" value="CHASE2"/>
</dbReference>
<dbReference type="Gene3D" id="3.30.70.1230">
    <property type="entry name" value="Nucleotide cyclase"/>
    <property type="match status" value="1"/>
</dbReference>
<dbReference type="InterPro" id="IPR050697">
    <property type="entry name" value="Adenylyl/Guanylyl_Cyclase_3/4"/>
</dbReference>
<gene>
    <name evidence="3" type="ORF">HTY61_01125</name>
</gene>
<dbReference type="GO" id="GO:0004016">
    <property type="term" value="F:adenylate cyclase activity"/>
    <property type="evidence" value="ECO:0007669"/>
    <property type="project" value="UniProtKB-ARBA"/>
</dbReference>
<keyword evidence="1" id="KW-1133">Transmembrane helix</keyword>
<reference evidence="3 4" key="1">
    <citation type="submission" date="2020-06" db="EMBL/GenBank/DDBJ databases">
        <title>Oricola thermophila sp. nov. isolated from a tidal sediments.</title>
        <authorList>
            <person name="Kwon K.K."/>
            <person name="Yang S.-H."/>
            <person name="Park M.-J."/>
        </authorList>
    </citation>
    <scope>NUCLEOTIDE SEQUENCE [LARGE SCALE GENOMIC DNA]</scope>
    <source>
        <strain evidence="3 4">MEBiC13590</strain>
    </source>
</reference>
<feature type="transmembrane region" description="Helical" evidence="1">
    <location>
        <begin position="365"/>
        <end position="386"/>
    </location>
</feature>
<dbReference type="CDD" id="cd07302">
    <property type="entry name" value="CHD"/>
    <property type="match status" value="1"/>
</dbReference>